<evidence type="ECO:0000313" key="1">
    <source>
        <dbReference type="EMBL" id="KAG9396742.1"/>
    </source>
</evidence>
<dbReference type="Gene3D" id="3.30.450.60">
    <property type="match status" value="1"/>
</dbReference>
<gene>
    <name evidence="1" type="ORF">J8273_1760</name>
</gene>
<dbReference type="AlphaFoldDB" id="A0A8J6E670"/>
<evidence type="ECO:0008006" key="3">
    <source>
        <dbReference type="Google" id="ProtNLM"/>
    </source>
</evidence>
<protein>
    <recommendedName>
        <fullName evidence="3">Coatomer subunit zeta</fullName>
    </recommendedName>
</protein>
<name>A0A8J6E670_9EUKA</name>
<evidence type="ECO:0000313" key="2">
    <source>
        <dbReference type="Proteomes" id="UP000717585"/>
    </source>
</evidence>
<dbReference type="EMBL" id="JAHDYR010000005">
    <property type="protein sequence ID" value="KAG9396742.1"/>
    <property type="molecule type" value="Genomic_DNA"/>
</dbReference>
<dbReference type="SUPFAM" id="SSF64356">
    <property type="entry name" value="SNARE-like"/>
    <property type="match status" value="1"/>
</dbReference>
<sequence length="178" mass="18746">MSLFSPIICVAICDNSSRYLFAKTFGTAANDETFLTTFSKSVLSRTKKTANDGNCIYADDMMVVYRNIGSIFVVVAADIDTGNELSLSTFVEKMGNALRNLDPEGQALNRTTITSHLGQIAIMIDESVQPVANGGGMITLANPPNLAEGFASIGEGSAGTMIASGLNIAKGIGRALLR</sequence>
<dbReference type="InterPro" id="IPR011012">
    <property type="entry name" value="Longin-like_dom_sf"/>
</dbReference>
<comment type="caution">
    <text evidence="1">The sequence shown here is derived from an EMBL/GenBank/DDBJ whole genome shotgun (WGS) entry which is preliminary data.</text>
</comment>
<reference evidence="1" key="1">
    <citation type="submission" date="2021-05" db="EMBL/GenBank/DDBJ databases">
        <title>A free-living protist that lacks canonical eukaryotic 1 DNA replication and segregation systems.</title>
        <authorList>
            <person name="Salas-Leiva D.E."/>
            <person name="Tromer E.C."/>
            <person name="Curtis B.A."/>
            <person name="Jerlstrom-Hultqvist J."/>
            <person name="Kolisko M."/>
            <person name="Yi Z."/>
            <person name="Salas-Leiva J.S."/>
            <person name="Gallot-Lavallee L."/>
            <person name="Kops G.J.P.L."/>
            <person name="Archibald J.M."/>
            <person name="Simpson A.G.B."/>
            <person name="Roger A.J."/>
        </authorList>
    </citation>
    <scope>NUCLEOTIDE SEQUENCE</scope>
    <source>
        <strain evidence="1">BICM</strain>
    </source>
</reference>
<organism evidence="1 2">
    <name type="scientific">Carpediemonas membranifera</name>
    <dbReference type="NCBI Taxonomy" id="201153"/>
    <lineage>
        <taxon>Eukaryota</taxon>
        <taxon>Metamonada</taxon>
        <taxon>Carpediemonas-like organisms</taxon>
        <taxon>Carpediemonas</taxon>
    </lineage>
</organism>
<accession>A0A8J6E670</accession>
<proteinExistence type="predicted"/>
<keyword evidence="2" id="KW-1185">Reference proteome</keyword>
<dbReference type="Proteomes" id="UP000717585">
    <property type="component" value="Unassembled WGS sequence"/>
</dbReference>